<organism evidence="1 2">
    <name type="scientific">Allacma fusca</name>
    <dbReference type="NCBI Taxonomy" id="39272"/>
    <lineage>
        <taxon>Eukaryota</taxon>
        <taxon>Metazoa</taxon>
        <taxon>Ecdysozoa</taxon>
        <taxon>Arthropoda</taxon>
        <taxon>Hexapoda</taxon>
        <taxon>Collembola</taxon>
        <taxon>Symphypleona</taxon>
        <taxon>Sminthuridae</taxon>
        <taxon>Allacma</taxon>
    </lineage>
</organism>
<name>A0A8J2LM23_9HEXA</name>
<evidence type="ECO:0000313" key="1">
    <source>
        <dbReference type="EMBL" id="CAG7835735.1"/>
    </source>
</evidence>
<dbReference type="AlphaFoldDB" id="A0A8J2LM23"/>
<accession>A0A8J2LM23</accession>
<comment type="caution">
    <text evidence="1">The sequence shown here is derived from an EMBL/GenBank/DDBJ whole genome shotgun (WGS) entry which is preliminary data.</text>
</comment>
<gene>
    <name evidence="1" type="ORF">AFUS01_LOCUS45068</name>
</gene>
<keyword evidence="2" id="KW-1185">Reference proteome</keyword>
<proteinExistence type="predicted"/>
<dbReference type="Proteomes" id="UP000708208">
    <property type="component" value="Unassembled WGS sequence"/>
</dbReference>
<reference evidence="1" key="1">
    <citation type="submission" date="2021-06" db="EMBL/GenBank/DDBJ databases">
        <authorList>
            <person name="Hodson N. C."/>
            <person name="Mongue J. A."/>
            <person name="Jaron S. K."/>
        </authorList>
    </citation>
    <scope>NUCLEOTIDE SEQUENCE</scope>
</reference>
<protein>
    <submittedName>
        <fullName evidence="1">Uncharacterized protein</fullName>
    </submittedName>
</protein>
<dbReference type="EMBL" id="CAJVCH010570743">
    <property type="protein sequence ID" value="CAG7835735.1"/>
    <property type="molecule type" value="Genomic_DNA"/>
</dbReference>
<evidence type="ECO:0000313" key="2">
    <source>
        <dbReference type="Proteomes" id="UP000708208"/>
    </source>
</evidence>
<sequence>MADEDVEIGKCKDEMRGHASKASSSEIINKAMRFCFLIIYEDFDLSQLETEVNFESIITSFFPKFWSKSAKDVAKNAVFKILKRDYSKDVPEFTALVPEMIAATETNFKKALKPGESIKDQNLLVKAFLTHRIYNVCNYVRYYVMCQKGGEPFE</sequence>